<feature type="domain" description="DUF7144" evidence="2">
    <location>
        <begin position="22"/>
        <end position="135"/>
    </location>
</feature>
<dbReference type="AlphaFoldDB" id="A0A0N0Y022"/>
<proteinExistence type="predicted"/>
<accession>A0A0N0Y022</accession>
<evidence type="ECO:0000313" key="3">
    <source>
        <dbReference type="EMBL" id="KPC64507.1"/>
    </source>
</evidence>
<dbReference type="Proteomes" id="UP000037982">
    <property type="component" value="Unassembled WGS sequence"/>
</dbReference>
<evidence type="ECO:0000256" key="1">
    <source>
        <dbReference type="SAM" id="Phobius"/>
    </source>
</evidence>
<dbReference type="EMBL" id="LGKG01000090">
    <property type="protein sequence ID" value="KPC64507.1"/>
    <property type="molecule type" value="Genomic_DNA"/>
</dbReference>
<name>A0A0N0Y022_9ACTN</name>
<keyword evidence="1" id="KW-0812">Transmembrane</keyword>
<gene>
    <name evidence="3" type="ORF">ADL29_11540</name>
</gene>
<feature type="transmembrane region" description="Helical" evidence="1">
    <location>
        <begin position="93"/>
        <end position="109"/>
    </location>
</feature>
<feature type="transmembrane region" description="Helical" evidence="1">
    <location>
        <begin position="21"/>
        <end position="46"/>
    </location>
</feature>
<protein>
    <submittedName>
        <fullName evidence="3">Membrane protein</fullName>
    </submittedName>
</protein>
<feature type="transmembrane region" description="Helical" evidence="1">
    <location>
        <begin position="115"/>
        <end position="132"/>
    </location>
</feature>
<sequence length="140" mass="15236">MPGPSFSCEERAMASRTRISGWTVLAAVLMIFGGIMTILQGIAAIAHNHVFVATRDYFFAFSLTGWGWIHLILGIVILLAGCALFGGATWARVVGVILAALAALSNFLWIPHAPFWAIVLLAINITIIWALCTGDRRRVR</sequence>
<evidence type="ECO:0000259" key="2">
    <source>
        <dbReference type="Pfam" id="PF23636"/>
    </source>
</evidence>
<organism evidence="3 4">
    <name type="scientific">Streptomyces chattanoogensis</name>
    <dbReference type="NCBI Taxonomy" id="66876"/>
    <lineage>
        <taxon>Bacteria</taxon>
        <taxon>Bacillati</taxon>
        <taxon>Actinomycetota</taxon>
        <taxon>Actinomycetes</taxon>
        <taxon>Kitasatosporales</taxon>
        <taxon>Streptomycetaceae</taxon>
        <taxon>Streptomyces</taxon>
    </lineage>
</organism>
<comment type="caution">
    <text evidence="3">The sequence shown here is derived from an EMBL/GenBank/DDBJ whole genome shotgun (WGS) entry which is preliminary data.</text>
</comment>
<dbReference type="InterPro" id="IPR055568">
    <property type="entry name" value="DUF7144"/>
</dbReference>
<keyword evidence="1" id="KW-1133">Transmembrane helix</keyword>
<reference evidence="4" key="1">
    <citation type="submission" date="2015-07" db="EMBL/GenBank/DDBJ databases">
        <authorList>
            <person name="Ju K.-S."/>
            <person name="Doroghazi J.R."/>
            <person name="Metcalf W.W."/>
        </authorList>
    </citation>
    <scope>NUCLEOTIDE SEQUENCE [LARGE SCALE GENOMIC DNA]</scope>
    <source>
        <strain evidence="4">NRRL ISP-5002</strain>
    </source>
</reference>
<feature type="transmembrane region" description="Helical" evidence="1">
    <location>
        <begin position="66"/>
        <end position="86"/>
    </location>
</feature>
<keyword evidence="4" id="KW-1185">Reference proteome</keyword>
<dbReference type="Pfam" id="PF23636">
    <property type="entry name" value="DUF7144"/>
    <property type="match status" value="1"/>
</dbReference>
<dbReference type="PATRIC" id="fig|66876.3.peg.2520"/>
<evidence type="ECO:0000313" key="4">
    <source>
        <dbReference type="Proteomes" id="UP000037982"/>
    </source>
</evidence>
<keyword evidence="1" id="KW-0472">Membrane</keyword>